<dbReference type="EMBL" id="MCFA01000014">
    <property type="protein sequence ID" value="ORY17156.1"/>
    <property type="molecule type" value="Genomic_DNA"/>
</dbReference>
<feature type="compositionally biased region" description="Basic and acidic residues" evidence="2">
    <location>
        <begin position="86"/>
        <end position="95"/>
    </location>
</feature>
<organism evidence="3 4">
    <name type="scientific">Clohesyomyces aquaticus</name>
    <dbReference type="NCBI Taxonomy" id="1231657"/>
    <lineage>
        <taxon>Eukaryota</taxon>
        <taxon>Fungi</taxon>
        <taxon>Dikarya</taxon>
        <taxon>Ascomycota</taxon>
        <taxon>Pezizomycotina</taxon>
        <taxon>Dothideomycetes</taxon>
        <taxon>Pleosporomycetidae</taxon>
        <taxon>Pleosporales</taxon>
        <taxon>Lindgomycetaceae</taxon>
        <taxon>Clohesyomyces</taxon>
    </lineage>
</organism>
<evidence type="ECO:0000256" key="2">
    <source>
        <dbReference type="SAM" id="MobiDB-lite"/>
    </source>
</evidence>
<dbReference type="AlphaFoldDB" id="A0A1Y2A3R3"/>
<keyword evidence="1" id="KW-0175">Coiled coil</keyword>
<feature type="region of interest" description="Disordered" evidence="2">
    <location>
        <begin position="25"/>
        <end position="58"/>
    </location>
</feature>
<evidence type="ECO:0000313" key="4">
    <source>
        <dbReference type="Proteomes" id="UP000193144"/>
    </source>
</evidence>
<feature type="compositionally biased region" description="Basic and acidic residues" evidence="2">
    <location>
        <begin position="134"/>
        <end position="150"/>
    </location>
</feature>
<evidence type="ECO:0000256" key="1">
    <source>
        <dbReference type="SAM" id="Coils"/>
    </source>
</evidence>
<dbReference type="Proteomes" id="UP000193144">
    <property type="component" value="Unassembled WGS sequence"/>
</dbReference>
<feature type="compositionally biased region" description="Acidic residues" evidence="2">
    <location>
        <begin position="513"/>
        <end position="528"/>
    </location>
</feature>
<comment type="caution">
    <text evidence="3">The sequence shown here is derived from an EMBL/GenBank/DDBJ whole genome shotgun (WGS) entry which is preliminary data.</text>
</comment>
<name>A0A1Y2A3R3_9PLEO</name>
<evidence type="ECO:0000313" key="3">
    <source>
        <dbReference type="EMBL" id="ORY17156.1"/>
    </source>
</evidence>
<proteinExistence type="predicted"/>
<dbReference type="STRING" id="1231657.A0A1Y2A3R3"/>
<feature type="region of interest" description="Disordered" evidence="2">
    <location>
        <begin position="513"/>
        <end position="540"/>
    </location>
</feature>
<keyword evidence="4" id="KW-1185">Reference proteome</keyword>
<feature type="compositionally biased region" description="Low complexity" evidence="2">
    <location>
        <begin position="42"/>
        <end position="54"/>
    </location>
</feature>
<sequence>MTPSRPASAGVDPLYVTILKHVGASRTESPSGLDNGKGAEEAGGANKGEVNGKVSNGGTLTRIAGETVKDQDFHQYNNVVMGLDGTEGHLHEKPKAGKSGKTLDPSAFPYIPRKQSTGASQTVLQMLNSHEMAAKDSGRNGFKEQSEVKDQNSTIPAEHKHDKGCACRFCKCRFCANPGDLIRCDVEDTICMVCQAVNELLRAQMEKHEEAYQEDLVILERKYVKAKQASSKQNRSKKLKALVAQHAAELQILKIRHDGELVLLQANAARAAESSHEQAESPITKSQEERRAEFKAQFHKNLMAEMETKEAHNKVDPPQVNEQAEMLKAQVKAQEVEIATLKLESEQRTANEMAEKEVHKQEVAPQQNDQVEILKAELKTQEEEIASLKMELDQRNAAVPPAKEAHNQGNTIQPNEQVKALKSQLAIQEQDVAGLKMEIHPYAAEKLAANAANAEQAEEKHLAAQETAEIERLEVLAEKLRGETAERIKEEEEAIQEVEDKRRWLAALEEMVEFSDDDSEDDDEELENTADFIVRQKKRP</sequence>
<accession>A0A1Y2A3R3</accession>
<feature type="region of interest" description="Disordered" evidence="2">
    <location>
        <begin position="134"/>
        <end position="158"/>
    </location>
</feature>
<protein>
    <submittedName>
        <fullName evidence="3">Uncharacterized protein</fullName>
    </submittedName>
</protein>
<gene>
    <name evidence="3" type="ORF">BCR34DRAFT_661117</name>
</gene>
<feature type="region of interest" description="Disordered" evidence="2">
    <location>
        <begin position="85"/>
        <end position="104"/>
    </location>
</feature>
<reference evidence="3 4" key="1">
    <citation type="submission" date="2016-07" db="EMBL/GenBank/DDBJ databases">
        <title>Pervasive Adenine N6-methylation of Active Genes in Fungi.</title>
        <authorList>
            <consortium name="DOE Joint Genome Institute"/>
            <person name="Mondo S.J."/>
            <person name="Dannebaum R.O."/>
            <person name="Kuo R.C."/>
            <person name="Labutti K."/>
            <person name="Haridas S."/>
            <person name="Kuo A."/>
            <person name="Salamov A."/>
            <person name="Ahrendt S.R."/>
            <person name="Lipzen A."/>
            <person name="Sullivan W."/>
            <person name="Andreopoulos W.B."/>
            <person name="Clum A."/>
            <person name="Lindquist E."/>
            <person name="Daum C."/>
            <person name="Ramamoorthy G.K."/>
            <person name="Gryganskyi A."/>
            <person name="Culley D."/>
            <person name="Magnuson J.K."/>
            <person name="James T.Y."/>
            <person name="O'Malley M.A."/>
            <person name="Stajich J.E."/>
            <person name="Spatafora J.W."/>
            <person name="Visel A."/>
            <person name="Grigoriev I.V."/>
        </authorList>
    </citation>
    <scope>NUCLEOTIDE SEQUENCE [LARGE SCALE GENOMIC DNA]</scope>
    <source>
        <strain evidence="3 4">CBS 115471</strain>
    </source>
</reference>
<feature type="coiled-coil region" evidence="1">
    <location>
        <begin position="324"/>
        <end position="508"/>
    </location>
</feature>
<feature type="coiled-coil region" evidence="1">
    <location>
        <begin position="202"/>
        <end position="229"/>
    </location>
</feature>